<dbReference type="InterPro" id="IPR008947">
    <property type="entry name" value="PLipase_C/P1_nuclease_dom_sf"/>
</dbReference>
<evidence type="ECO:0000256" key="5">
    <source>
        <dbReference type="ARBA" id="ARBA00022723"/>
    </source>
</evidence>
<evidence type="ECO:0000256" key="8">
    <source>
        <dbReference type="ARBA" id="ARBA00023157"/>
    </source>
</evidence>
<keyword evidence="8" id="KW-1015">Disulfide bond</keyword>
<dbReference type="SUPFAM" id="SSF48537">
    <property type="entry name" value="Phospholipase C/P1 nuclease"/>
    <property type="match status" value="1"/>
</dbReference>
<dbReference type="GO" id="GO:0000014">
    <property type="term" value="F:single-stranded DNA endodeoxyribonuclease activity"/>
    <property type="evidence" value="ECO:0007669"/>
    <property type="project" value="UniProtKB-ARBA"/>
</dbReference>
<dbReference type="STRING" id="157652.A0A371IAR6"/>
<evidence type="ECO:0000313" key="11">
    <source>
        <dbReference type="EMBL" id="RDY12143.1"/>
    </source>
</evidence>
<dbReference type="EC" id="3.1.30.1" evidence="3"/>
<dbReference type="EMBL" id="QJKJ01000524">
    <property type="protein sequence ID" value="RDY12143.1"/>
    <property type="molecule type" value="Genomic_DNA"/>
</dbReference>
<sequence>MQRVMGYYSIQLVAIVSFMLLLSNAHGWGDDGHTIVCKIAQARLSDTAAEAVKKLLPKSAENDLAKKCSWADHVHHVFPWSSALHYADTPESVCVYQNSRDCVDQKTGIKGRCVVAAINNYTTQLLEYGSDTKSRCKSLFQTNNFSDNLTQALLFLSHFLGDIHQVYMHLYKSQNSHSLLLTITCNDFLHILNLQPLHCGFTSDKGGNAITVLWYKRKTNLHHVWDDSILETEVERFYDSDMGEFVDAIQQNITKVWADQVEEWEKCSENKLPCPAIYASESAIDACKWAYKDATEGSLLNDDYFTTRLPIVNLRLAQAGVRLAAILNRVFDRKLAMSM</sequence>
<dbReference type="GO" id="GO:0003676">
    <property type="term" value="F:nucleic acid binding"/>
    <property type="evidence" value="ECO:0007669"/>
    <property type="project" value="InterPro"/>
</dbReference>
<evidence type="ECO:0000256" key="3">
    <source>
        <dbReference type="ARBA" id="ARBA00012562"/>
    </source>
</evidence>
<evidence type="ECO:0000256" key="7">
    <source>
        <dbReference type="ARBA" id="ARBA00022801"/>
    </source>
</evidence>
<evidence type="ECO:0000256" key="2">
    <source>
        <dbReference type="ARBA" id="ARBA00009547"/>
    </source>
</evidence>
<comment type="similarity">
    <text evidence="2">Belongs to the nuclease type I family.</text>
</comment>
<evidence type="ECO:0000256" key="10">
    <source>
        <dbReference type="SAM" id="SignalP"/>
    </source>
</evidence>
<dbReference type="GO" id="GO:0006308">
    <property type="term" value="P:DNA catabolic process"/>
    <property type="evidence" value="ECO:0007669"/>
    <property type="project" value="InterPro"/>
</dbReference>
<comment type="catalytic activity">
    <reaction evidence="1">
        <text>Endonucleolytic cleavage to 5'-phosphomononucleotide and 5'-phosphooligonucleotide end-products.</text>
        <dbReference type="EC" id="3.1.30.1"/>
    </reaction>
</comment>
<dbReference type="Gene3D" id="1.10.575.10">
    <property type="entry name" value="P1 Nuclease"/>
    <property type="match status" value="1"/>
</dbReference>
<gene>
    <name evidence="11" type="primary">ENDO2</name>
    <name evidence="11" type="ORF">CR513_03093</name>
</gene>
<dbReference type="InterPro" id="IPR003154">
    <property type="entry name" value="S1/P1nuclease"/>
</dbReference>
<keyword evidence="5" id="KW-0479">Metal-binding</keyword>
<dbReference type="GO" id="GO:0046872">
    <property type="term" value="F:metal ion binding"/>
    <property type="evidence" value="ECO:0007669"/>
    <property type="project" value="UniProtKB-KW"/>
</dbReference>
<keyword evidence="10" id="KW-0732">Signal</keyword>
<evidence type="ECO:0000256" key="1">
    <source>
        <dbReference type="ARBA" id="ARBA00000245"/>
    </source>
</evidence>
<proteinExistence type="inferred from homology"/>
<evidence type="ECO:0000313" key="12">
    <source>
        <dbReference type="Proteomes" id="UP000257109"/>
    </source>
</evidence>
<evidence type="ECO:0000256" key="9">
    <source>
        <dbReference type="ARBA" id="ARBA00023180"/>
    </source>
</evidence>
<keyword evidence="7" id="KW-0378">Hydrolase</keyword>
<dbReference type="OrthoDB" id="441446at2759"/>
<dbReference type="PANTHER" id="PTHR33146">
    <property type="entry name" value="ENDONUCLEASE 4"/>
    <property type="match status" value="1"/>
</dbReference>
<comment type="caution">
    <text evidence="11">The sequence shown here is derived from an EMBL/GenBank/DDBJ whole genome shotgun (WGS) entry which is preliminary data.</text>
</comment>
<keyword evidence="4" id="KW-0540">Nuclease</keyword>
<keyword evidence="12" id="KW-1185">Reference proteome</keyword>
<accession>A0A371IAR6</accession>
<protein>
    <recommendedName>
        <fullName evidence="3">Aspergillus nuclease S1</fullName>
        <ecNumber evidence="3">3.1.30.1</ecNumber>
    </recommendedName>
</protein>
<feature type="non-terminal residue" evidence="11">
    <location>
        <position position="1"/>
    </location>
</feature>
<keyword evidence="6 11" id="KW-0255">Endonuclease</keyword>
<dbReference type="PANTHER" id="PTHR33146:SF20">
    <property type="entry name" value="ASPERGILLUS NUCLEASE S1"/>
    <property type="match status" value="1"/>
</dbReference>
<evidence type="ECO:0000256" key="6">
    <source>
        <dbReference type="ARBA" id="ARBA00022759"/>
    </source>
</evidence>
<feature type="chain" id="PRO_5017052161" description="Aspergillus nuclease S1" evidence="10">
    <location>
        <begin position="28"/>
        <end position="339"/>
    </location>
</feature>
<dbReference type="AlphaFoldDB" id="A0A371IAR6"/>
<dbReference type="CDD" id="cd11010">
    <property type="entry name" value="S1-P1_nuclease"/>
    <property type="match status" value="1"/>
</dbReference>
<feature type="signal peptide" evidence="10">
    <location>
        <begin position="1"/>
        <end position="27"/>
    </location>
</feature>
<organism evidence="11 12">
    <name type="scientific">Mucuna pruriens</name>
    <name type="common">Velvet bean</name>
    <name type="synonym">Dolichos pruriens</name>
    <dbReference type="NCBI Taxonomy" id="157652"/>
    <lineage>
        <taxon>Eukaryota</taxon>
        <taxon>Viridiplantae</taxon>
        <taxon>Streptophyta</taxon>
        <taxon>Embryophyta</taxon>
        <taxon>Tracheophyta</taxon>
        <taxon>Spermatophyta</taxon>
        <taxon>Magnoliopsida</taxon>
        <taxon>eudicotyledons</taxon>
        <taxon>Gunneridae</taxon>
        <taxon>Pentapetalae</taxon>
        <taxon>rosids</taxon>
        <taxon>fabids</taxon>
        <taxon>Fabales</taxon>
        <taxon>Fabaceae</taxon>
        <taxon>Papilionoideae</taxon>
        <taxon>50 kb inversion clade</taxon>
        <taxon>NPAAA clade</taxon>
        <taxon>indigoferoid/millettioid clade</taxon>
        <taxon>Phaseoleae</taxon>
        <taxon>Mucuna</taxon>
    </lineage>
</organism>
<reference evidence="11" key="1">
    <citation type="submission" date="2018-05" db="EMBL/GenBank/DDBJ databases">
        <title>Draft genome of Mucuna pruriens seed.</title>
        <authorList>
            <person name="Nnadi N.E."/>
            <person name="Vos R."/>
            <person name="Hasami M.H."/>
            <person name="Devisetty U.K."/>
            <person name="Aguiy J.C."/>
        </authorList>
    </citation>
    <scope>NUCLEOTIDE SEQUENCE [LARGE SCALE GENOMIC DNA]</scope>
    <source>
        <strain evidence="11">JCA_2017</strain>
    </source>
</reference>
<dbReference type="GO" id="GO:0004521">
    <property type="term" value="F:RNA endonuclease activity"/>
    <property type="evidence" value="ECO:0007669"/>
    <property type="project" value="UniProtKB-ARBA"/>
</dbReference>
<evidence type="ECO:0000256" key="4">
    <source>
        <dbReference type="ARBA" id="ARBA00022722"/>
    </source>
</evidence>
<dbReference type="Pfam" id="PF02265">
    <property type="entry name" value="S1-P1_nuclease"/>
    <property type="match status" value="2"/>
</dbReference>
<keyword evidence="9" id="KW-0325">Glycoprotein</keyword>
<dbReference type="Proteomes" id="UP000257109">
    <property type="component" value="Unassembled WGS sequence"/>
</dbReference>
<name>A0A371IAR6_MUCPR</name>